<organism evidence="2 3">
    <name type="scientific">Brassica cretica</name>
    <name type="common">Mustard</name>
    <dbReference type="NCBI Taxonomy" id="69181"/>
    <lineage>
        <taxon>Eukaryota</taxon>
        <taxon>Viridiplantae</taxon>
        <taxon>Streptophyta</taxon>
        <taxon>Embryophyta</taxon>
        <taxon>Tracheophyta</taxon>
        <taxon>Spermatophyta</taxon>
        <taxon>Magnoliopsida</taxon>
        <taxon>eudicotyledons</taxon>
        <taxon>Gunneridae</taxon>
        <taxon>Pentapetalae</taxon>
        <taxon>rosids</taxon>
        <taxon>malvids</taxon>
        <taxon>Brassicales</taxon>
        <taxon>Brassicaceae</taxon>
        <taxon>Brassiceae</taxon>
        <taxon>Brassica</taxon>
    </lineage>
</organism>
<evidence type="ECO:0000313" key="3">
    <source>
        <dbReference type="Proteomes" id="UP000712600"/>
    </source>
</evidence>
<feature type="domain" description="GCK" evidence="1">
    <location>
        <begin position="320"/>
        <end position="393"/>
    </location>
</feature>
<dbReference type="Proteomes" id="UP000712600">
    <property type="component" value="Unassembled WGS sequence"/>
</dbReference>
<dbReference type="Pfam" id="PF07802">
    <property type="entry name" value="GCK"/>
    <property type="match status" value="4"/>
</dbReference>
<reference evidence="2" key="1">
    <citation type="submission" date="2019-12" db="EMBL/GenBank/DDBJ databases">
        <title>Genome sequencing and annotation of Brassica cretica.</title>
        <authorList>
            <person name="Studholme D.J."/>
            <person name="Sarris P."/>
        </authorList>
    </citation>
    <scope>NUCLEOTIDE SEQUENCE</scope>
    <source>
        <strain evidence="2">PFS-109/04</strain>
        <tissue evidence="2">Leaf</tissue>
    </source>
</reference>
<dbReference type="SMART" id="SM01227">
    <property type="entry name" value="GCK"/>
    <property type="match status" value="4"/>
</dbReference>
<evidence type="ECO:0000259" key="1">
    <source>
        <dbReference type="SMART" id="SM01227"/>
    </source>
</evidence>
<protein>
    <recommendedName>
        <fullName evidence="1">GCK domain-containing protein</fullName>
    </recommendedName>
</protein>
<feature type="domain" description="GCK" evidence="1">
    <location>
        <begin position="246"/>
        <end position="299"/>
    </location>
</feature>
<dbReference type="PANTHER" id="PTHR34357:SF2">
    <property type="entry name" value="F26F24.3-RELATED"/>
    <property type="match status" value="1"/>
</dbReference>
<feature type="domain" description="GCK" evidence="1">
    <location>
        <begin position="79"/>
        <end position="151"/>
    </location>
</feature>
<dbReference type="AlphaFoldDB" id="A0A8S9RNQ4"/>
<dbReference type="PANTHER" id="PTHR34357">
    <property type="entry name" value="F7A19.14 PROTEIN-RELATED"/>
    <property type="match status" value="1"/>
</dbReference>
<gene>
    <name evidence="2" type="ORF">F2Q69_00060830</name>
</gene>
<comment type="caution">
    <text evidence="2">The sequence shown here is derived from an EMBL/GenBank/DDBJ whole genome shotgun (WGS) entry which is preliminary data.</text>
</comment>
<accession>A0A8S9RNQ4</accession>
<name>A0A8S9RNQ4_BRACR</name>
<evidence type="ECO:0000313" key="2">
    <source>
        <dbReference type="EMBL" id="KAF3574904.1"/>
    </source>
</evidence>
<proteinExistence type="predicted"/>
<sequence length="404" mass="46112">MRPRTLDITTCDHEYSISRLAISRTLNLRLQSRPPNNFNPRTHDHRTCDLTNSQPTNLRPLDFSLINKDNELSCLEVFHEYLAFMEKGGCIEPLVEYVDCKGEAEKKNEDVFPKCKEAKDRLDNCFIAHRDYHQPILEIMEPAVELVVNKIEALFPLVDTVSTESADQPEEGDGPLHLFMNGGACTESYMALEDFLVEVMETNEDICNCAKAFTMLIKCMDAHSDYYHPILDAVYDGEDHYRTLLISALREAEKKNEDVFPKCKEAKDRLDNCFIAHRDYHQPILEIMEPAVELVVNKIEALFPLVDTVSTESADQPEEGDGPLHLFMNGGACTESYMALEDFLVEVMETNEDICNCAKAFTMLIKCMDAHSDYYHPILDAVYDGEDHYRTLLISALRGDCKRI</sequence>
<dbReference type="InterPro" id="IPR012891">
    <property type="entry name" value="GCK_dom"/>
</dbReference>
<feature type="domain" description="GCK" evidence="1">
    <location>
        <begin position="172"/>
        <end position="245"/>
    </location>
</feature>
<dbReference type="EMBL" id="QGKX02000095">
    <property type="protein sequence ID" value="KAF3574904.1"/>
    <property type="molecule type" value="Genomic_DNA"/>
</dbReference>